<sequence>MESIQLLNTAIIKSKEKKVNQSFEERLNQVCNSPVIEILNKCITQYAETQKISRDQAALQVVEAIRELDSIWSDYVVMEGIDRLKNLLRNTH</sequence>
<organism evidence="1 2">
    <name type="scientific">Peredibacter starrii</name>
    <dbReference type="NCBI Taxonomy" id="28202"/>
    <lineage>
        <taxon>Bacteria</taxon>
        <taxon>Pseudomonadati</taxon>
        <taxon>Bdellovibrionota</taxon>
        <taxon>Bacteriovoracia</taxon>
        <taxon>Bacteriovoracales</taxon>
        <taxon>Bacteriovoracaceae</taxon>
        <taxon>Peredibacter</taxon>
    </lineage>
</organism>
<gene>
    <name evidence="1" type="ORF">SOO65_00815</name>
</gene>
<dbReference type="AlphaFoldDB" id="A0AAX4HQ91"/>
<evidence type="ECO:0000313" key="1">
    <source>
        <dbReference type="EMBL" id="WPU65283.1"/>
    </source>
</evidence>
<evidence type="ECO:0000313" key="2">
    <source>
        <dbReference type="Proteomes" id="UP001324634"/>
    </source>
</evidence>
<name>A0AAX4HQ91_9BACT</name>
<reference evidence="1 2" key="1">
    <citation type="submission" date="2023-11" db="EMBL/GenBank/DDBJ databases">
        <title>Peredibacter starrii A3.12.</title>
        <authorList>
            <person name="Mitchell R.J."/>
        </authorList>
    </citation>
    <scope>NUCLEOTIDE SEQUENCE [LARGE SCALE GENOMIC DNA]</scope>
    <source>
        <strain evidence="1 2">A3.12</strain>
    </source>
</reference>
<dbReference type="Proteomes" id="UP001324634">
    <property type="component" value="Chromosome"/>
</dbReference>
<accession>A0AAX4HQ91</accession>
<proteinExistence type="predicted"/>
<protein>
    <submittedName>
        <fullName evidence="1">Uncharacterized protein</fullName>
    </submittedName>
</protein>
<dbReference type="RefSeq" id="WP_321395490.1">
    <property type="nucleotide sequence ID" value="NZ_CP139487.1"/>
</dbReference>
<dbReference type="KEGG" id="psti:SOO65_00815"/>
<dbReference type="EMBL" id="CP139487">
    <property type="protein sequence ID" value="WPU65283.1"/>
    <property type="molecule type" value="Genomic_DNA"/>
</dbReference>
<keyword evidence="2" id="KW-1185">Reference proteome</keyword>